<sequence>MENAEERRARNAQYERERRVETAEAMSELALALGCEPSASSVDILATAVDELQRKDKRVDPCDDIVELKRCNAKLAQQIEDIEKRLSNFVDIEGKKKDIIKHGGVRKIDKLKKKRALRSVKDKSKHQSVKESKKDKVTFINAPPVKIEQASSEDALITESELEVEPLQLDSLTDSPENYEPIAFPKEARANSAISVPVK</sequence>
<name>A0AAV1JQR0_9NEOP</name>
<evidence type="ECO:0000313" key="2">
    <source>
        <dbReference type="Proteomes" id="UP001497472"/>
    </source>
</evidence>
<keyword evidence="2" id="KW-1185">Reference proteome</keyword>
<proteinExistence type="predicted"/>
<gene>
    <name evidence="1" type="ORF">LNINA_LOCUS9778</name>
</gene>
<reference evidence="1 2" key="1">
    <citation type="submission" date="2023-11" db="EMBL/GenBank/DDBJ databases">
        <authorList>
            <person name="Okamura Y."/>
        </authorList>
    </citation>
    <scope>NUCLEOTIDE SEQUENCE [LARGE SCALE GENOMIC DNA]</scope>
</reference>
<organism evidence="1 2">
    <name type="scientific">Leptosia nina</name>
    <dbReference type="NCBI Taxonomy" id="320188"/>
    <lineage>
        <taxon>Eukaryota</taxon>
        <taxon>Metazoa</taxon>
        <taxon>Ecdysozoa</taxon>
        <taxon>Arthropoda</taxon>
        <taxon>Hexapoda</taxon>
        <taxon>Insecta</taxon>
        <taxon>Pterygota</taxon>
        <taxon>Neoptera</taxon>
        <taxon>Endopterygota</taxon>
        <taxon>Lepidoptera</taxon>
        <taxon>Glossata</taxon>
        <taxon>Ditrysia</taxon>
        <taxon>Papilionoidea</taxon>
        <taxon>Pieridae</taxon>
        <taxon>Pierinae</taxon>
        <taxon>Leptosia</taxon>
    </lineage>
</organism>
<accession>A0AAV1JQR0</accession>
<evidence type="ECO:0000313" key="1">
    <source>
        <dbReference type="EMBL" id="CAK1550559.1"/>
    </source>
</evidence>
<dbReference type="EMBL" id="CAVLEF010000082">
    <property type="protein sequence ID" value="CAK1550559.1"/>
    <property type="molecule type" value="Genomic_DNA"/>
</dbReference>
<comment type="caution">
    <text evidence="1">The sequence shown here is derived from an EMBL/GenBank/DDBJ whole genome shotgun (WGS) entry which is preliminary data.</text>
</comment>
<dbReference type="AlphaFoldDB" id="A0AAV1JQR0"/>
<dbReference type="Proteomes" id="UP001497472">
    <property type="component" value="Unassembled WGS sequence"/>
</dbReference>
<protein>
    <submittedName>
        <fullName evidence="1">Uncharacterized protein</fullName>
    </submittedName>
</protein>